<evidence type="ECO:0000313" key="3">
    <source>
        <dbReference type="Proteomes" id="UP001325680"/>
    </source>
</evidence>
<keyword evidence="3" id="KW-1185">Reference proteome</keyword>
<protein>
    <submittedName>
        <fullName evidence="2">DUF1016 N-terminal domain-containing protein</fullName>
    </submittedName>
</protein>
<dbReference type="InterPro" id="IPR041527">
    <property type="entry name" value="YhcG_N"/>
</dbReference>
<name>A0ABZ0W1I1_9BACT</name>
<sequence length="51" mass="5843">MGAKIIDLLAKDLKTEFPKLKGFSVRNLKYMRKFAMDYPPTVVEQLPIASE</sequence>
<dbReference type="Pfam" id="PF17761">
    <property type="entry name" value="DUF1016_N"/>
    <property type="match status" value="1"/>
</dbReference>
<dbReference type="Proteomes" id="UP001325680">
    <property type="component" value="Chromosome"/>
</dbReference>
<accession>A0ABZ0W1I1</accession>
<reference evidence="2 3" key="1">
    <citation type="submission" date="2023-12" db="EMBL/GenBank/DDBJ databases">
        <title>Genome sequencing and assembly of bacterial species from a model synthetic community.</title>
        <authorList>
            <person name="Hogle S.L."/>
        </authorList>
    </citation>
    <scope>NUCLEOTIDE SEQUENCE [LARGE SCALE GENOMIC DNA]</scope>
    <source>
        <strain evidence="2 3">HAMBI_3031</strain>
    </source>
</reference>
<organism evidence="2 3">
    <name type="scientific">Niabella yanshanensis</name>
    <dbReference type="NCBI Taxonomy" id="577386"/>
    <lineage>
        <taxon>Bacteria</taxon>
        <taxon>Pseudomonadati</taxon>
        <taxon>Bacteroidota</taxon>
        <taxon>Chitinophagia</taxon>
        <taxon>Chitinophagales</taxon>
        <taxon>Chitinophagaceae</taxon>
        <taxon>Niabella</taxon>
    </lineage>
</organism>
<proteinExistence type="predicted"/>
<evidence type="ECO:0000259" key="1">
    <source>
        <dbReference type="Pfam" id="PF17761"/>
    </source>
</evidence>
<gene>
    <name evidence="2" type="ORF">U0035_15690</name>
</gene>
<evidence type="ECO:0000313" key="2">
    <source>
        <dbReference type="EMBL" id="WQD37113.1"/>
    </source>
</evidence>
<feature type="domain" description="YhcG N-terminal" evidence="1">
    <location>
        <begin position="2"/>
        <end position="39"/>
    </location>
</feature>
<dbReference type="EMBL" id="CP139960">
    <property type="protein sequence ID" value="WQD37113.1"/>
    <property type="molecule type" value="Genomic_DNA"/>
</dbReference>